<keyword evidence="2" id="KW-1185">Reference proteome</keyword>
<proteinExistence type="predicted"/>
<evidence type="ECO:0000313" key="2">
    <source>
        <dbReference type="Proteomes" id="UP000008207"/>
    </source>
</evidence>
<sequence>MSEPIRITVKPDGSYTLLRGDRPLIFGLTRELAFSLAESCGVAIERTYSIG</sequence>
<protein>
    <submittedName>
        <fullName evidence="1">Uncharacterized protein</fullName>
    </submittedName>
</protein>
<dbReference type="KEGG" id="mno:Mnod_4365"/>
<accession>B8IAH3</accession>
<name>B8IAH3_METNO</name>
<dbReference type="eggNOG" id="ENOG50311S7">
    <property type="taxonomic scope" value="Bacteria"/>
</dbReference>
<gene>
    <name evidence="1" type="ordered locus">Mnod_4365</name>
</gene>
<evidence type="ECO:0000313" key="1">
    <source>
        <dbReference type="EMBL" id="ACL59236.1"/>
    </source>
</evidence>
<dbReference type="HOGENOM" id="CLU_3100757_0_0_5"/>
<dbReference type="AlphaFoldDB" id="B8IAH3"/>
<reference evidence="1 2" key="1">
    <citation type="submission" date="2009-01" db="EMBL/GenBank/DDBJ databases">
        <title>Complete sequence of chromosome of Methylobacterium nodulans ORS 2060.</title>
        <authorList>
            <consortium name="US DOE Joint Genome Institute"/>
            <person name="Lucas S."/>
            <person name="Copeland A."/>
            <person name="Lapidus A."/>
            <person name="Glavina del Rio T."/>
            <person name="Dalin E."/>
            <person name="Tice H."/>
            <person name="Bruce D."/>
            <person name="Goodwin L."/>
            <person name="Pitluck S."/>
            <person name="Sims D."/>
            <person name="Brettin T."/>
            <person name="Detter J.C."/>
            <person name="Han C."/>
            <person name="Larimer F."/>
            <person name="Land M."/>
            <person name="Hauser L."/>
            <person name="Kyrpides N."/>
            <person name="Ivanova N."/>
            <person name="Marx C.J."/>
            <person name="Richardson P."/>
        </authorList>
    </citation>
    <scope>NUCLEOTIDE SEQUENCE [LARGE SCALE GENOMIC DNA]</scope>
    <source>
        <strain evidence="2">LMG 21967 / CNCM I-2342 / ORS 2060</strain>
    </source>
</reference>
<dbReference type="Proteomes" id="UP000008207">
    <property type="component" value="Chromosome"/>
</dbReference>
<dbReference type="RefSeq" id="WP_015930877.1">
    <property type="nucleotide sequence ID" value="NC_011894.1"/>
</dbReference>
<dbReference type="EMBL" id="CP001349">
    <property type="protein sequence ID" value="ACL59236.1"/>
    <property type="molecule type" value="Genomic_DNA"/>
</dbReference>
<organism evidence="1 2">
    <name type="scientific">Methylobacterium nodulans (strain LMG 21967 / CNCM I-2342 / ORS 2060)</name>
    <dbReference type="NCBI Taxonomy" id="460265"/>
    <lineage>
        <taxon>Bacteria</taxon>
        <taxon>Pseudomonadati</taxon>
        <taxon>Pseudomonadota</taxon>
        <taxon>Alphaproteobacteria</taxon>
        <taxon>Hyphomicrobiales</taxon>
        <taxon>Methylobacteriaceae</taxon>
        <taxon>Methylobacterium</taxon>
    </lineage>
</organism>